<evidence type="ECO:0000313" key="8">
    <source>
        <dbReference type="Proteomes" id="UP000718821"/>
    </source>
</evidence>
<feature type="transmembrane region" description="Helical" evidence="5">
    <location>
        <begin position="34"/>
        <end position="57"/>
    </location>
</feature>
<feature type="transmembrane region" description="Helical" evidence="5">
    <location>
        <begin position="217"/>
        <end position="237"/>
    </location>
</feature>
<comment type="subcellular location">
    <subcellularLocation>
        <location evidence="5">Cell membrane</location>
        <topology evidence="5">Multi-pass membrane protein</topology>
    </subcellularLocation>
    <subcellularLocation>
        <location evidence="1">Membrane</location>
        <topology evidence="1">Multi-pass membrane protein</topology>
    </subcellularLocation>
</comment>
<feature type="transmembrane region" description="Helical" evidence="5">
    <location>
        <begin position="271"/>
        <end position="295"/>
    </location>
</feature>
<dbReference type="Pfam" id="PF00528">
    <property type="entry name" value="BPD_transp_1"/>
    <property type="match status" value="1"/>
</dbReference>
<reference evidence="7" key="2">
    <citation type="journal article" date="2021" name="Sci. Rep.">
        <title>The distribution of antibiotic resistance genes in chicken gut microbiota commensals.</title>
        <authorList>
            <person name="Juricova H."/>
            <person name="Matiasovicova J."/>
            <person name="Kubasova T."/>
            <person name="Cejkova D."/>
            <person name="Rychlik I."/>
        </authorList>
    </citation>
    <scope>NUCLEOTIDE SEQUENCE</scope>
    <source>
        <strain evidence="7">An836</strain>
    </source>
</reference>
<sequence>MSFESIQARKQLGNIRPTVVNYVRRPAKPRETELKAIAIAVAAFFALFLLLPLVLALTGSFQATDGSVTAANYLAVFAEPGFLTAVGNSVKVSAASAAVAVALAFLLAYTVNCTDAPRGLRTAIRLLAQVPMLLPTITYGFAIIYSLGRQGLITRLLGGHQPIDIYGFNGLLIGYVVYTMPTCFLLLDNGFRFLDRRFIIVSHVMGDRPAVSFLHTVVRPLAGVIGVAFVQSFFLSFTDYGIPTSVGGTYDTLAMALFGQMLGSMPDFNRGAVIAMVMLAPSLLSIALFAVLNRLTVRTDHVSRVALPRGRRRDALCAAGSLLVLAAVLSLFVVILVVPFVTMWPFLPAPTLAHVADVFADPSLMQVLANSLLVAALTALLGTVVAYGAPLATARSHLPRWVAAPIDALGSVINTVPSMVLGIGFLFAFTGSPLQNTVAILVVCNVVHYFATPYQMMRDTLGRMNGSYETTARLMGDTWLKTLRRVITPNAAPALLQVFGYYFVNAMVTISAVVFLTGATTQVLTTQISALQHLTKFDSVFVLSLFILVANLAVKSLVALGTALMARRRARLAVSKAA</sequence>
<evidence type="ECO:0000256" key="1">
    <source>
        <dbReference type="ARBA" id="ARBA00004141"/>
    </source>
</evidence>
<dbReference type="GO" id="GO:0055085">
    <property type="term" value="P:transmembrane transport"/>
    <property type="evidence" value="ECO:0007669"/>
    <property type="project" value="InterPro"/>
</dbReference>
<accession>A0A938WU60</accession>
<dbReference type="Proteomes" id="UP000718821">
    <property type="component" value="Unassembled WGS sequence"/>
</dbReference>
<evidence type="ECO:0000256" key="2">
    <source>
        <dbReference type="ARBA" id="ARBA00022692"/>
    </source>
</evidence>
<feature type="transmembrane region" description="Helical" evidence="5">
    <location>
        <begin position="494"/>
        <end position="520"/>
    </location>
</feature>
<feature type="transmembrane region" description="Helical" evidence="5">
    <location>
        <begin position="316"/>
        <end position="347"/>
    </location>
</feature>
<keyword evidence="8" id="KW-1185">Reference proteome</keyword>
<comment type="caution">
    <text evidence="7">The sequence shown here is derived from an EMBL/GenBank/DDBJ whole genome shotgun (WGS) entry which is preliminary data.</text>
</comment>
<evidence type="ECO:0000256" key="4">
    <source>
        <dbReference type="ARBA" id="ARBA00023136"/>
    </source>
</evidence>
<organism evidence="7 8">
    <name type="scientific">Bifidobacterium pullorum subsp. saeculare</name>
    <dbReference type="NCBI Taxonomy" id="78257"/>
    <lineage>
        <taxon>Bacteria</taxon>
        <taxon>Bacillati</taxon>
        <taxon>Actinomycetota</taxon>
        <taxon>Actinomycetes</taxon>
        <taxon>Bifidobacteriales</taxon>
        <taxon>Bifidobacteriaceae</taxon>
        <taxon>Bifidobacterium</taxon>
    </lineage>
</organism>
<reference evidence="7" key="1">
    <citation type="submission" date="2020-08" db="EMBL/GenBank/DDBJ databases">
        <authorList>
            <person name="Cejkova D."/>
            <person name="Kubasova T."/>
            <person name="Jahodarova E."/>
            <person name="Rychlik I."/>
        </authorList>
    </citation>
    <scope>NUCLEOTIDE SEQUENCE</scope>
    <source>
        <strain evidence="7">An836</strain>
    </source>
</reference>
<dbReference type="InterPro" id="IPR035906">
    <property type="entry name" value="MetI-like_sf"/>
</dbReference>
<dbReference type="PANTHER" id="PTHR43496:SF1">
    <property type="entry name" value="POLYGALACTURONAN_RHAMNOGALACTURONAN TRANSPORT SYSTEM PERMEASE PROTEIN YTEP"/>
    <property type="match status" value="1"/>
</dbReference>
<keyword evidence="3 5" id="KW-1133">Transmembrane helix</keyword>
<dbReference type="Gene3D" id="1.10.3720.10">
    <property type="entry name" value="MetI-like"/>
    <property type="match status" value="2"/>
</dbReference>
<comment type="similarity">
    <text evidence="5">Belongs to the binding-protein-dependent transport system permease family.</text>
</comment>
<name>A0A938WU60_9BIFI</name>
<feature type="transmembrane region" description="Helical" evidence="5">
    <location>
        <begin position="123"/>
        <end position="145"/>
    </location>
</feature>
<feature type="domain" description="ABC transmembrane type-1" evidence="6">
    <location>
        <begin position="86"/>
        <end position="289"/>
    </location>
</feature>
<dbReference type="EMBL" id="JACLYU010000001">
    <property type="protein sequence ID" value="MBM6698800.1"/>
    <property type="molecule type" value="Genomic_DNA"/>
</dbReference>
<dbReference type="PANTHER" id="PTHR43496">
    <property type="entry name" value="PROTEIN LPLB"/>
    <property type="match status" value="1"/>
</dbReference>
<gene>
    <name evidence="7" type="ORF">H7U32_00315</name>
</gene>
<feature type="transmembrane region" description="Helical" evidence="5">
    <location>
        <begin position="540"/>
        <end position="566"/>
    </location>
</feature>
<feature type="transmembrane region" description="Helical" evidence="5">
    <location>
        <begin position="165"/>
        <end position="187"/>
    </location>
</feature>
<dbReference type="CDD" id="cd06261">
    <property type="entry name" value="TM_PBP2"/>
    <property type="match status" value="1"/>
</dbReference>
<protein>
    <submittedName>
        <fullName evidence="7">ABC transporter permease subunit</fullName>
    </submittedName>
</protein>
<dbReference type="SUPFAM" id="SSF161098">
    <property type="entry name" value="MetI-like"/>
    <property type="match status" value="2"/>
</dbReference>
<dbReference type="PROSITE" id="PS50928">
    <property type="entry name" value="ABC_TM1"/>
    <property type="match status" value="2"/>
</dbReference>
<keyword evidence="5" id="KW-0813">Transport</keyword>
<feature type="domain" description="ABC transmembrane type-1" evidence="6">
    <location>
        <begin position="368"/>
        <end position="558"/>
    </location>
</feature>
<evidence type="ECO:0000259" key="6">
    <source>
        <dbReference type="PROSITE" id="PS50928"/>
    </source>
</evidence>
<dbReference type="GO" id="GO:0005886">
    <property type="term" value="C:plasma membrane"/>
    <property type="evidence" value="ECO:0007669"/>
    <property type="project" value="UniProtKB-SubCell"/>
</dbReference>
<evidence type="ECO:0000256" key="5">
    <source>
        <dbReference type="RuleBase" id="RU363032"/>
    </source>
</evidence>
<proteinExistence type="inferred from homology"/>
<feature type="transmembrane region" description="Helical" evidence="5">
    <location>
        <begin position="434"/>
        <end position="454"/>
    </location>
</feature>
<keyword evidence="2 5" id="KW-0812">Transmembrane</keyword>
<feature type="transmembrane region" description="Helical" evidence="5">
    <location>
        <begin position="367"/>
        <end position="389"/>
    </location>
</feature>
<evidence type="ECO:0000256" key="3">
    <source>
        <dbReference type="ARBA" id="ARBA00022989"/>
    </source>
</evidence>
<evidence type="ECO:0000313" key="7">
    <source>
        <dbReference type="EMBL" id="MBM6698800.1"/>
    </source>
</evidence>
<keyword evidence="4 5" id="KW-0472">Membrane</keyword>
<dbReference type="AlphaFoldDB" id="A0A938WU60"/>
<feature type="transmembrane region" description="Helical" evidence="5">
    <location>
        <begin position="401"/>
        <end position="428"/>
    </location>
</feature>
<dbReference type="RefSeq" id="WP_204467028.1">
    <property type="nucleotide sequence ID" value="NZ_JACLYU010000001.1"/>
</dbReference>
<dbReference type="InterPro" id="IPR000515">
    <property type="entry name" value="MetI-like"/>
</dbReference>
<feature type="transmembrane region" description="Helical" evidence="5">
    <location>
        <begin position="92"/>
        <end position="111"/>
    </location>
</feature>